<dbReference type="SUPFAM" id="SSF46785">
    <property type="entry name" value="Winged helix' DNA-binding domain"/>
    <property type="match status" value="1"/>
</dbReference>
<dbReference type="InterPro" id="IPR008920">
    <property type="entry name" value="TF_FadR/GntR_C"/>
</dbReference>
<proteinExistence type="predicted"/>
<dbReference type="InterPro" id="IPR036388">
    <property type="entry name" value="WH-like_DNA-bd_sf"/>
</dbReference>
<evidence type="ECO:0000256" key="3">
    <source>
        <dbReference type="ARBA" id="ARBA00023163"/>
    </source>
</evidence>
<dbReference type="PRINTS" id="PR00035">
    <property type="entry name" value="HTHGNTR"/>
</dbReference>
<comment type="caution">
    <text evidence="5">The sequence shown here is derived from an EMBL/GenBank/DDBJ whole genome shotgun (WGS) entry which is preliminary data.</text>
</comment>
<reference evidence="5 6" key="1">
    <citation type="submission" date="2020-10" db="EMBL/GenBank/DDBJ databases">
        <title>Sequencing the genomes of 1000 actinobacteria strains.</title>
        <authorList>
            <person name="Klenk H.-P."/>
        </authorList>
    </citation>
    <scope>NUCLEOTIDE SEQUENCE [LARGE SCALE GENOMIC DNA]</scope>
    <source>
        <strain evidence="5 6">DSM 15474</strain>
    </source>
</reference>
<evidence type="ECO:0000256" key="2">
    <source>
        <dbReference type="ARBA" id="ARBA00023125"/>
    </source>
</evidence>
<dbReference type="SUPFAM" id="SSF48008">
    <property type="entry name" value="GntR ligand-binding domain-like"/>
    <property type="match status" value="1"/>
</dbReference>
<dbReference type="EMBL" id="JADBEE010000001">
    <property type="protein sequence ID" value="MBE1514899.1"/>
    <property type="molecule type" value="Genomic_DNA"/>
</dbReference>
<protein>
    <submittedName>
        <fullName evidence="5">DNA-binding GntR family transcriptional regulator</fullName>
    </submittedName>
</protein>
<evidence type="ECO:0000313" key="6">
    <source>
        <dbReference type="Proteomes" id="UP000636579"/>
    </source>
</evidence>
<keyword evidence="3" id="KW-0804">Transcription</keyword>
<evidence type="ECO:0000256" key="1">
    <source>
        <dbReference type="ARBA" id="ARBA00023015"/>
    </source>
</evidence>
<dbReference type="Gene3D" id="1.10.10.10">
    <property type="entry name" value="Winged helix-like DNA-binding domain superfamily/Winged helix DNA-binding domain"/>
    <property type="match status" value="1"/>
</dbReference>
<feature type="domain" description="HTH gntR-type" evidence="4">
    <location>
        <begin position="12"/>
        <end position="79"/>
    </location>
</feature>
<dbReference type="Proteomes" id="UP000636579">
    <property type="component" value="Unassembled WGS sequence"/>
</dbReference>
<keyword evidence="2 5" id="KW-0238">DNA-binding</keyword>
<keyword evidence="6" id="KW-1185">Reference proteome</keyword>
<dbReference type="PANTHER" id="PTHR43537:SF24">
    <property type="entry name" value="GLUCONATE OPERON TRANSCRIPTIONAL REPRESSOR"/>
    <property type="match status" value="1"/>
</dbReference>
<accession>A0ABR9J7C9</accession>
<sequence>MPTTASMPTPLPSRTEYALAYIKGAILGGRLSQGQALVETEIASELGISKTPVREALKTLERSGLVIVRPYLGTRVRELNRDDAIAIYETRLLLEPEAVRSSVGRGVDVARAREALAEAEAAADAPARSLANRAFHASLWANCGNHVMVDILEGLRDQTALVTVATWNRDPRWRDEAGQHLEILDAAQRGDAETASRITYIHIKNFLDRLPEGKQAV</sequence>
<dbReference type="Gene3D" id="1.20.120.530">
    <property type="entry name" value="GntR ligand-binding domain-like"/>
    <property type="match status" value="1"/>
</dbReference>
<gene>
    <name evidence="5" type="ORF">H4W26_001654</name>
</gene>
<dbReference type="InterPro" id="IPR000524">
    <property type="entry name" value="Tscrpt_reg_HTH_GntR"/>
</dbReference>
<dbReference type="CDD" id="cd07377">
    <property type="entry name" value="WHTH_GntR"/>
    <property type="match status" value="1"/>
</dbReference>
<name>A0ABR9J7C9_9MICC</name>
<keyword evidence="1" id="KW-0805">Transcription regulation</keyword>
<dbReference type="GO" id="GO:0003677">
    <property type="term" value="F:DNA binding"/>
    <property type="evidence" value="ECO:0007669"/>
    <property type="project" value="UniProtKB-KW"/>
</dbReference>
<dbReference type="InterPro" id="IPR036390">
    <property type="entry name" value="WH_DNA-bd_sf"/>
</dbReference>
<dbReference type="SMART" id="SM00895">
    <property type="entry name" value="FCD"/>
    <property type="match status" value="1"/>
</dbReference>
<evidence type="ECO:0000259" key="4">
    <source>
        <dbReference type="PROSITE" id="PS50949"/>
    </source>
</evidence>
<evidence type="ECO:0000313" key="5">
    <source>
        <dbReference type="EMBL" id="MBE1514899.1"/>
    </source>
</evidence>
<dbReference type="RefSeq" id="WP_225939644.1">
    <property type="nucleotide sequence ID" value="NZ_JADBEE010000001.1"/>
</dbReference>
<dbReference type="Pfam" id="PF00392">
    <property type="entry name" value="GntR"/>
    <property type="match status" value="1"/>
</dbReference>
<dbReference type="Pfam" id="PF07729">
    <property type="entry name" value="FCD"/>
    <property type="match status" value="1"/>
</dbReference>
<dbReference type="PANTHER" id="PTHR43537">
    <property type="entry name" value="TRANSCRIPTIONAL REGULATOR, GNTR FAMILY"/>
    <property type="match status" value="1"/>
</dbReference>
<organism evidence="5 6">
    <name type="scientific">Nesterenkonia halotolerans</name>
    <dbReference type="NCBI Taxonomy" id="225325"/>
    <lineage>
        <taxon>Bacteria</taxon>
        <taxon>Bacillati</taxon>
        <taxon>Actinomycetota</taxon>
        <taxon>Actinomycetes</taxon>
        <taxon>Micrococcales</taxon>
        <taxon>Micrococcaceae</taxon>
        <taxon>Nesterenkonia</taxon>
    </lineage>
</organism>
<dbReference type="PROSITE" id="PS50949">
    <property type="entry name" value="HTH_GNTR"/>
    <property type="match status" value="1"/>
</dbReference>
<dbReference type="InterPro" id="IPR011711">
    <property type="entry name" value="GntR_C"/>
</dbReference>
<dbReference type="SMART" id="SM00345">
    <property type="entry name" value="HTH_GNTR"/>
    <property type="match status" value="1"/>
</dbReference>